<evidence type="ECO:0000313" key="2">
    <source>
        <dbReference type="EMBL" id="EPZ32099.1"/>
    </source>
</evidence>
<sequence length="1004" mass="118784">MEKEALKNLQDDKYIFQIYSNFSGQLDDIICQCYVGLNERYVAAVNKSRLVSLNHAKDQRLYLKERQLLVDECDAEMFDLVENVEYILHSTMTMPIENWDVNTINSLENQGARLLQKKQSYLKKIQLKYMEINEKIADEDKKQFENLVNACNSLNSELDKREYLEDALNLYNACCKDEKLGDEMNGTLSLLRSKISATKKLYNSFLAIFEAIHHFFSGFEGDQDRFASDYILALQLLEKNQQTFILDLRNILFNLLCRMDVEVEYSQLESGLDEGEKLLNEYSNLESSVRSFFEMIPHQEKVLHATLKEKIFIYFGYTKLEPNLSRPISATRPKPILANDTRRQSLADKRHVSIAEESSLQDTEEKFADEFIEEDDYVSWVLQRCNEWYKFKTHVEYTHKTKRHNAFWYNTKHAKERRKSGAYNIVWLQPINRKRKDDLNVEIVIPSLTTQTIDLFMDTNLNGFVENTVRILRSSVLKYYDDFIKKYTTQNASKLNLLRSRLNTIINTETKALEEQRHLIEKKVYERRSNELMAYRRYFEAFDYNIKKTLKEIYEEKESIADKLQALTHSFFEETKKIQFEIVNALETSQVEECLNRVQGAKLDIIDKSRRFIEQEKATVQNKISYLDESFNSSELKIRQTCLIAVDFVNSRQPVYEASINSLHLLVKECSRTFNEDCRKWIEAIEIEIAQYVTQVEKEAEKRKHFTKLDDFVKAEIKKINIITMGKIIKYETEISDLQRQVEKYSQHIKLFDGNYEFDKFLTILRDFQNFLEKSIIFLGYLIYKTRSLFEDIERDVANSKNKLNETIKVYIEERKQIDLIHYPRHRHHLLEEQIRLSTKTILEKAEESLIKTQAYVLKSKKVLCDSFKTFSESYLQLLTIDYSALIMSFTKFYSVSANKQMIELNRIKSLNCGLAHPSNSKILSDLHKKEVERIEKCFQIIESTKAEFSTFFEACSKDFLYKICFLVYNGCQILRSFPFSSTPYKEYNNRSRLWKMQKVTREL</sequence>
<evidence type="ECO:0000256" key="1">
    <source>
        <dbReference type="SAM" id="Coils"/>
    </source>
</evidence>
<feature type="coiled-coil region" evidence="1">
    <location>
        <begin position="104"/>
        <end position="157"/>
    </location>
</feature>
<gene>
    <name evidence="2" type="ORF">O9G_002593</name>
</gene>
<accession>A0A075APM8</accession>
<proteinExistence type="predicted"/>
<dbReference type="HOGENOM" id="CLU_298993_0_0_1"/>
<protein>
    <submittedName>
        <fullName evidence="2">Uncharacterized protein</fullName>
    </submittedName>
</protein>
<dbReference type="EMBL" id="KE561184">
    <property type="protein sequence ID" value="EPZ32099.1"/>
    <property type="molecule type" value="Genomic_DNA"/>
</dbReference>
<keyword evidence="3" id="KW-1185">Reference proteome</keyword>
<organism evidence="2 3">
    <name type="scientific">Rozella allomycis (strain CSF55)</name>
    <dbReference type="NCBI Taxonomy" id="988480"/>
    <lineage>
        <taxon>Eukaryota</taxon>
        <taxon>Fungi</taxon>
        <taxon>Fungi incertae sedis</taxon>
        <taxon>Cryptomycota</taxon>
        <taxon>Cryptomycota incertae sedis</taxon>
        <taxon>Rozella</taxon>
    </lineage>
</organism>
<name>A0A075APM8_ROZAC</name>
<dbReference type="AlphaFoldDB" id="A0A075APM8"/>
<dbReference type="Proteomes" id="UP000030755">
    <property type="component" value="Unassembled WGS sequence"/>
</dbReference>
<reference evidence="2 3" key="1">
    <citation type="journal article" date="2013" name="Curr. Biol.">
        <title>Shared signatures of parasitism and phylogenomics unite Cryptomycota and microsporidia.</title>
        <authorList>
            <person name="James T.Y."/>
            <person name="Pelin A."/>
            <person name="Bonen L."/>
            <person name="Ahrendt S."/>
            <person name="Sain D."/>
            <person name="Corradi N."/>
            <person name="Stajich J.E."/>
        </authorList>
    </citation>
    <scope>NUCLEOTIDE SEQUENCE [LARGE SCALE GENOMIC DNA]</scope>
    <source>
        <strain evidence="2 3">CSF55</strain>
    </source>
</reference>
<evidence type="ECO:0000313" key="3">
    <source>
        <dbReference type="Proteomes" id="UP000030755"/>
    </source>
</evidence>
<keyword evidence="1" id="KW-0175">Coiled coil</keyword>